<dbReference type="EnsemblPlants" id="LPERR07G00820.1">
    <property type="protein sequence ID" value="LPERR07G00820.1"/>
    <property type="gene ID" value="LPERR07G00820"/>
</dbReference>
<name>A0A0D9WUT2_9ORYZ</name>
<reference evidence="1 2" key="1">
    <citation type="submission" date="2012-08" db="EMBL/GenBank/DDBJ databases">
        <title>Oryza genome evolution.</title>
        <authorList>
            <person name="Wing R.A."/>
        </authorList>
    </citation>
    <scope>NUCLEOTIDE SEQUENCE</scope>
</reference>
<reference evidence="1" key="3">
    <citation type="submission" date="2015-04" db="UniProtKB">
        <authorList>
            <consortium name="EnsemblPlants"/>
        </authorList>
    </citation>
    <scope>IDENTIFICATION</scope>
</reference>
<evidence type="ECO:0000313" key="2">
    <source>
        <dbReference type="Proteomes" id="UP000032180"/>
    </source>
</evidence>
<dbReference type="Gramene" id="LPERR07G00820.1">
    <property type="protein sequence ID" value="LPERR07G00820.1"/>
    <property type="gene ID" value="LPERR07G00820"/>
</dbReference>
<accession>A0A0D9WUT2</accession>
<protein>
    <submittedName>
        <fullName evidence="1">Uncharacterized protein</fullName>
    </submittedName>
</protein>
<reference evidence="2" key="2">
    <citation type="submission" date="2013-12" db="EMBL/GenBank/DDBJ databases">
        <authorList>
            <person name="Yu Y."/>
            <person name="Lee S."/>
            <person name="de Baynast K."/>
            <person name="Wissotski M."/>
            <person name="Liu L."/>
            <person name="Talag J."/>
            <person name="Goicoechea J."/>
            <person name="Angelova A."/>
            <person name="Jetty R."/>
            <person name="Kudrna D."/>
            <person name="Golser W."/>
            <person name="Rivera L."/>
            <person name="Zhang J."/>
            <person name="Wing R."/>
        </authorList>
    </citation>
    <scope>NUCLEOTIDE SEQUENCE</scope>
</reference>
<keyword evidence="2" id="KW-1185">Reference proteome</keyword>
<organism evidence="1 2">
    <name type="scientific">Leersia perrieri</name>
    <dbReference type="NCBI Taxonomy" id="77586"/>
    <lineage>
        <taxon>Eukaryota</taxon>
        <taxon>Viridiplantae</taxon>
        <taxon>Streptophyta</taxon>
        <taxon>Embryophyta</taxon>
        <taxon>Tracheophyta</taxon>
        <taxon>Spermatophyta</taxon>
        <taxon>Magnoliopsida</taxon>
        <taxon>Liliopsida</taxon>
        <taxon>Poales</taxon>
        <taxon>Poaceae</taxon>
        <taxon>BOP clade</taxon>
        <taxon>Oryzoideae</taxon>
        <taxon>Oryzeae</taxon>
        <taxon>Oryzinae</taxon>
        <taxon>Leersia</taxon>
    </lineage>
</organism>
<proteinExistence type="predicted"/>
<sequence>MSFAGRRMMAAAAGRRGFQSQRIPVPKEEPNARTADSYLDVLQTLKVPRVLWNLSSLPRVLWKLDPMTRHQFTRGINHKGRFVRINANPMTGMPPDGNIWYDQSWKDNLVVVFLFSACFGLYDARAKEKRQSGNLSLSPPTS</sequence>
<dbReference type="AlphaFoldDB" id="A0A0D9WUT2"/>
<dbReference type="Proteomes" id="UP000032180">
    <property type="component" value="Chromosome 7"/>
</dbReference>
<dbReference type="HOGENOM" id="CLU_1799413_0_0_1"/>
<evidence type="ECO:0000313" key="1">
    <source>
        <dbReference type="EnsemblPlants" id="LPERR07G00820.1"/>
    </source>
</evidence>